<evidence type="ECO:0000313" key="3">
    <source>
        <dbReference type="EMBL" id="GIJ48221.1"/>
    </source>
</evidence>
<dbReference type="InterPro" id="IPR029058">
    <property type="entry name" value="AB_hydrolase_fold"/>
</dbReference>
<dbReference type="Gene3D" id="3.40.50.1820">
    <property type="entry name" value="alpha/beta hydrolase"/>
    <property type="match status" value="1"/>
</dbReference>
<evidence type="ECO:0000259" key="2">
    <source>
        <dbReference type="Pfam" id="PF12146"/>
    </source>
</evidence>
<reference evidence="3" key="1">
    <citation type="submission" date="2021-01" db="EMBL/GenBank/DDBJ databases">
        <title>Whole genome shotgun sequence of Virgisporangium aliadipatigenens NBRC 105644.</title>
        <authorList>
            <person name="Komaki H."/>
            <person name="Tamura T."/>
        </authorList>
    </citation>
    <scope>NUCLEOTIDE SEQUENCE</scope>
    <source>
        <strain evidence="3">NBRC 105644</strain>
    </source>
</reference>
<sequence length="264" mass="28063">MLDRTVPAVAARWAERLFFRVPRLRSRPVPPDGRSVSVEFDGLRLAGQVWGAGPTVYLVPGFGGEIGQLAGFVQPFTARGLRVVAFDWPAHGRTRAGTTGGQYVNSQDLVNSLHAIATAYGPARAIIAHSMGAGAAANAVRDGLPTGRLALIAPGASIQTAARPFADALGMREPAYRRLLAEVERALGHPVRSYEVTEIGRIARTPPTLVVHDQHDPLVPFTDGESIAHAWPKARLVTTTGLGHNRILGDPGVIEKVVDFVAAA</sequence>
<accession>A0A8J4DSJ0</accession>
<dbReference type="AlphaFoldDB" id="A0A8J4DSJ0"/>
<dbReference type="SUPFAM" id="SSF53474">
    <property type="entry name" value="alpha/beta-Hydrolases"/>
    <property type="match status" value="1"/>
</dbReference>
<proteinExistence type="predicted"/>
<dbReference type="Pfam" id="PF12146">
    <property type="entry name" value="Hydrolase_4"/>
    <property type="match status" value="1"/>
</dbReference>
<comment type="caution">
    <text evidence="3">The sequence shown here is derived from an EMBL/GenBank/DDBJ whole genome shotgun (WGS) entry which is preliminary data.</text>
</comment>
<dbReference type="Proteomes" id="UP000619260">
    <property type="component" value="Unassembled WGS sequence"/>
</dbReference>
<feature type="domain" description="Serine aminopeptidase S33" evidence="2">
    <location>
        <begin position="55"/>
        <end position="174"/>
    </location>
</feature>
<dbReference type="InterPro" id="IPR013595">
    <property type="entry name" value="Pept_S33_TAP-like_C"/>
</dbReference>
<dbReference type="PANTHER" id="PTHR43433">
    <property type="entry name" value="HYDROLASE, ALPHA/BETA FOLD FAMILY PROTEIN"/>
    <property type="match status" value="1"/>
</dbReference>
<dbReference type="EMBL" id="BOPF01000019">
    <property type="protein sequence ID" value="GIJ48221.1"/>
    <property type="molecule type" value="Genomic_DNA"/>
</dbReference>
<feature type="domain" description="Peptidase S33 tripeptidyl aminopeptidase-like C-terminal" evidence="1">
    <location>
        <begin position="202"/>
        <end position="261"/>
    </location>
</feature>
<evidence type="ECO:0008006" key="5">
    <source>
        <dbReference type="Google" id="ProtNLM"/>
    </source>
</evidence>
<evidence type="ECO:0000313" key="4">
    <source>
        <dbReference type="Proteomes" id="UP000619260"/>
    </source>
</evidence>
<dbReference type="PANTHER" id="PTHR43433:SF5">
    <property type="entry name" value="AB HYDROLASE-1 DOMAIN-CONTAINING PROTEIN"/>
    <property type="match status" value="1"/>
</dbReference>
<keyword evidence="4" id="KW-1185">Reference proteome</keyword>
<dbReference type="InterPro" id="IPR022742">
    <property type="entry name" value="Hydrolase_4"/>
</dbReference>
<dbReference type="InterPro" id="IPR050471">
    <property type="entry name" value="AB_hydrolase"/>
</dbReference>
<evidence type="ECO:0000259" key="1">
    <source>
        <dbReference type="Pfam" id="PF08386"/>
    </source>
</evidence>
<gene>
    <name evidence="3" type="ORF">Val02_51070</name>
</gene>
<organism evidence="3 4">
    <name type="scientific">Virgisporangium aliadipatigenens</name>
    <dbReference type="NCBI Taxonomy" id="741659"/>
    <lineage>
        <taxon>Bacteria</taxon>
        <taxon>Bacillati</taxon>
        <taxon>Actinomycetota</taxon>
        <taxon>Actinomycetes</taxon>
        <taxon>Micromonosporales</taxon>
        <taxon>Micromonosporaceae</taxon>
        <taxon>Virgisporangium</taxon>
    </lineage>
</organism>
<dbReference type="Pfam" id="PF08386">
    <property type="entry name" value="Abhydrolase_4"/>
    <property type="match status" value="1"/>
</dbReference>
<protein>
    <recommendedName>
        <fullName evidence="5">Alpha/beta hydrolase</fullName>
    </recommendedName>
</protein>
<name>A0A8J4DSJ0_9ACTN</name>